<evidence type="ECO:0000256" key="1">
    <source>
        <dbReference type="SAM" id="Phobius"/>
    </source>
</evidence>
<keyword evidence="1" id="KW-0472">Membrane</keyword>
<feature type="transmembrane region" description="Helical" evidence="1">
    <location>
        <begin position="163"/>
        <end position="180"/>
    </location>
</feature>
<proteinExistence type="evidence at transcript level"/>
<dbReference type="EMBL" id="KC632278">
    <property type="protein sequence ID" value="AGM32092.1"/>
    <property type="molecule type" value="mRNA"/>
</dbReference>
<accession>R4V0H0</accession>
<keyword evidence="1" id="KW-0812">Transmembrane</keyword>
<protein>
    <submittedName>
        <fullName evidence="2">Uncharacterized protein</fullName>
    </submittedName>
</protein>
<evidence type="ECO:0000313" key="2">
    <source>
        <dbReference type="EMBL" id="AGM32092.1"/>
    </source>
</evidence>
<name>R4V0H0_COPFO</name>
<feature type="transmembrane region" description="Helical" evidence="1">
    <location>
        <begin position="6"/>
        <end position="25"/>
    </location>
</feature>
<reference evidence="2" key="1">
    <citation type="submission" date="2013-02" db="EMBL/GenBank/DDBJ databases">
        <title>Immune-Related transcriptome of Coptotermes formosanus Shiraki workers: the defense mechanism.</title>
        <authorList>
            <person name="Hussain A."/>
            <person name="Li Y.F."/>
            <person name="Wen S.Y."/>
        </authorList>
    </citation>
    <scope>NUCLEOTIDE SEQUENCE</scope>
</reference>
<organism evidence="2">
    <name type="scientific">Coptotermes formosanus</name>
    <name type="common">Formosan subterranean termite</name>
    <dbReference type="NCBI Taxonomy" id="36987"/>
    <lineage>
        <taxon>Eukaryota</taxon>
        <taxon>Metazoa</taxon>
        <taxon>Ecdysozoa</taxon>
        <taxon>Arthropoda</taxon>
        <taxon>Hexapoda</taxon>
        <taxon>Insecta</taxon>
        <taxon>Pterygota</taxon>
        <taxon>Neoptera</taxon>
        <taxon>Polyneoptera</taxon>
        <taxon>Dictyoptera</taxon>
        <taxon>Blattodea</taxon>
        <taxon>Blattoidea</taxon>
        <taxon>Termitoidae</taxon>
        <taxon>Rhinotermitidae</taxon>
        <taxon>Coptotermes</taxon>
    </lineage>
</organism>
<dbReference type="AlphaFoldDB" id="R4V0H0"/>
<sequence>MVDLLFILHIITAVVLLLVTATYLVEFSYRHQNYPKIKDDKTNRLNNPDHKYKNLRIGKAANGAYYVGCQRWLIKKFISLIEDNNVKKVYEDEYKKIKDDDFEPGDYIGSPTWVYLSSQTSAFLSIINNLPYQNPSQVANSDETPFKYSYCTNEWFKWSASRFIPAILTLALAIIEILFALEKGDIVNGLNYGFIIRVLFFPWFWD</sequence>
<keyword evidence="1" id="KW-1133">Transmembrane helix</keyword>